<proteinExistence type="predicted"/>
<keyword evidence="3" id="KW-0315">Glutamine amidotransferase</keyword>
<dbReference type="CDD" id="cd01991">
    <property type="entry name" value="Asn_synthase_B_C"/>
    <property type="match status" value="1"/>
</dbReference>
<dbReference type="Gene3D" id="3.60.20.10">
    <property type="entry name" value="Glutamine Phosphoribosylpyrophosphate, subunit 1, domain 1"/>
    <property type="match status" value="1"/>
</dbReference>
<dbReference type="PANTHER" id="PTHR45937">
    <property type="entry name" value="ASPARAGINE SYNTHETASE DOMAIN-CONTAINING PROTEIN 1"/>
    <property type="match status" value="1"/>
</dbReference>
<gene>
    <name evidence="6" type="ORF">PHSY_001368</name>
</gene>
<dbReference type="InterPro" id="IPR001962">
    <property type="entry name" value="Asn_synthase"/>
</dbReference>
<dbReference type="InterPro" id="IPR029055">
    <property type="entry name" value="Ntn_hydrolases_N"/>
</dbReference>
<evidence type="ECO:0000256" key="1">
    <source>
        <dbReference type="ARBA" id="ARBA00022605"/>
    </source>
</evidence>
<keyword evidence="7" id="KW-1185">Reference proteome</keyword>
<dbReference type="GeneID" id="24106669"/>
<dbReference type="InterPro" id="IPR017932">
    <property type="entry name" value="GATase_2_dom"/>
</dbReference>
<dbReference type="OrthoDB" id="10252281at2759"/>
<evidence type="ECO:0000256" key="4">
    <source>
        <dbReference type="SAM" id="MobiDB-lite"/>
    </source>
</evidence>
<evidence type="ECO:0000256" key="3">
    <source>
        <dbReference type="ARBA" id="ARBA00022962"/>
    </source>
</evidence>
<dbReference type="AlphaFoldDB" id="R9NYF5"/>
<dbReference type="Pfam" id="PF13537">
    <property type="entry name" value="GATase_7"/>
    <property type="match status" value="1"/>
</dbReference>
<dbReference type="Proteomes" id="UP000014071">
    <property type="component" value="Unassembled WGS sequence"/>
</dbReference>
<dbReference type="STRING" id="1305764.R9NYF5"/>
<reference evidence="7" key="1">
    <citation type="journal article" date="2013" name="Genome Announc.">
        <title>Draft genome sequence of the basidiomycetous yeast-like fungus Pseudozyma hubeiensis SY62, which produces an abundant amount of the biosurfactant mannosylerythritol lipids.</title>
        <authorList>
            <person name="Konishi M."/>
            <person name="Hatada Y."/>
            <person name="Horiuchi J."/>
        </authorList>
    </citation>
    <scope>NUCLEOTIDE SEQUENCE [LARGE SCALE GENOMIC DNA]</scope>
    <source>
        <strain evidence="7">SY62</strain>
    </source>
</reference>
<dbReference type="PROSITE" id="PS51278">
    <property type="entry name" value="GATASE_TYPE_2"/>
    <property type="match status" value="1"/>
</dbReference>
<keyword evidence="1" id="KW-0028">Amino-acid biosynthesis</keyword>
<accession>R9NYF5</accession>
<evidence type="ECO:0000313" key="7">
    <source>
        <dbReference type="Proteomes" id="UP000014071"/>
    </source>
</evidence>
<feature type="region of interest" description="Disordered" evidence="4">
    <location>
        <begin position="369"/>
        <end position="404"/>
    </location>
</feature>
<dbReference type="HOGENOM" id="CLU_012368_2_0_1"/>
<organism evidence="6 7">
    <name type="scientific">Pseudozyma hubeiensis (strain SY62)</name>
    <name type="common">Yeast</name>
    <dbReference type="NCBI Taxonomy" id="1305764"/>
    <lineage>
        <taxon>Eukaryota</taxon>
        <taxon>Fungi</taxon>
        <taxon>Dikarya</taxon>
        <taxon>Basidiomycota</taxon>
        <taxon>Ustilaginomycotina</taxon>
        <taxon>Ustilaginomycetes</taxon>
        <taxon>Ustilaginales</taxon>
        <taxon>Ustilaginaceae</taxon>
        <taxon>Pseudozyma</taxon>
    </lineage>
</organism>
<dbReference type="GO" id="GO:0006529">
    <property type="term" value="P:asparagine biosynthetic process"/>
    <property type="evidence" value="ECO:0007669"/>
    <property type="project" value="UniProtKB-KW"/>
</dbReference>
<feature type="domain" description="Glutamine amidotransferase type-2" evidence="5">
    <location>
        <begin position="2"/>
        <end position="242"/>
    </location>
</feature>
<dbReference type="Gene3D" id="3.40.50.620">
    <property type="entry name" value="HUPs"/>
    <property type="match status" value="1"/>
</dbReference>
<evidence type="ECO:0000256" key="2">
    <source>
        <dbReference type="ARBA" id="ARBA00022888"/>
    </source>
</evidence>
<dbReference type="Pfam" id="PF00733">
    <property type="entry name" value="Asn_synthase"/>
    <property type="match status" value="1"/>
</dbReference>
<dbReference type="SUPFAM" id="SSF52402">
    <property type="entry name" value="Adenine nucleotide alpha hydrolases-like"/>
    <property type="match status" value="2"/>
</dbReference>
<dbReference type="EMBL" id="DF238778">
    <property type="protein sequence ID" value="GAC93803.1"/>
    <property type="molecule type" value="Genomic_DNA"/>
</dbReference>
<dbReference type="eggNOG" id="KOG0573">
    <property type="taxonomic scope" value="Eukaryota"/>
</dbReference>
<dbReference type="SUPFAM" id="SSF56235">
    <property type="entry name" value="N-terminal nucleophile aminohydrolases (Ntn hydrolases)"/>
    <property type="match status" value="1"/>
</dbReference>
<sequence>MCGIGVLISPAVAVGERGQDVATPLEGYWPSVLDNIRDRGPDCSSSVQHEFRAPSSTAASSSATITAWTLSLTSSVLSLRGDGITQQPLTSSDGQLLLAWNGQIFDWDSNASSHATSSRVRLVSGENDGIISLDRIQQLLDQQKDHDKSPSSTGSALNAALSEIEGPYAFVLLDRRESKLYFGRDPLGRRSLLLQRLPQHSTLAIVSVAGGESPHGLDPEDSRSGATLTEIDCSSLWHIDLLHTPTSPHPLPRLTSRFNSPLLLRELQPADQQQYDPPRSPEQIRQDFLAVLSESVRRRVTNIDTDQPADEAHVAILFSGGLDCTTLALLADRHVPKDQPIDLLNVGFENVRAIEAAKLESEKRIRSKLKAAQKGRKPAAQTRDIDIDSAEADQKGPATVVEDDQTDDVHTTDIYAVPDRLTGISSYTELLTLSPHRRWNFVCINIPYSEYTSHKPRISSLMSPASSVMDLSIASALFFASRSRGHLLSTSDTAYTSPAKVLISGLGADELLAGYSRHRQAYNSSLQSLVRELQMDLDRLPTRNLGRDDRILSSHGKECRYPFLDRTVIEFLTSIPVEHKVNLVKLGTEGAGGDKRLLRDVAKELGLVGACELKKRAMQFGTRSAKIDGGSARAKGHHRLA</sequence>
<keyword evidence="2" id="KW-0061">Asparagine biosynthesis</keyword>
<dbReference type="PANTHER" id="PTHR45937:SF1">
    <property type="entry name" value="ASPARAGINE SYNTHETASE DOMAIN-CONTAINING PROTEIN 1"/>
    <property type="match status" value="1"/>
</dbReference>
<dbReference type="InterPro" id="IPR051857">
    <property type="entry name" value="Asn_synthetase_domain"/>
</dbReference>
<evidence type="ECO:0000313" key="6">
    <source>
        <dbReference type="EMBL" id="GAC93803.1"/>
    </source>
</evidence>
<dbReference type="GO" id="GO:0004066">
    <property type="term" value="F:asparagine synthase (glutamine-hydrolyzing) activity"/>
    <property type="evidence" value="ECO:0007669"/>
    <property type="project" value="InterPro"/>
</dbReference>
<dbReference type="RefSeq" id="XP_012187390.1">
    <property type="nucleotide sequence ID" value="XM_012332000.1"/>
</dbReference>
<protein>
    <submittedName>
        <fullName evidence="6">Asparagine synthetase</fullName>
    </submittedName>
</protein>
<evidence type="ECO:0000259" key="5">
    <source>
        <dbReference type="PROSITE" id="PS51278"/>
    </source>
</evidence>
<dbReference type="InterPro" id="IPR014729">
    <property type="entry name" value="Rossmann-like_a/b/a_fold"/>
</dbReference>
<name>R9NYF5_PSEHS</name>